<dbReference type="Pfam" id="PF06212">
    <property type="entry name" value="GRIM-19"/>
    <property type="match status" value="1"/>
</dbReference>
<keyword evidence="4 11" id="KW-0679">Respiratory chain</keyword>
<evidence type="ECO:0000313" key="13">
    <source>
        <dbReference type="EMBL" id="OAG40289.1"/>
    </source>
</evidence>
<protein>
    <recommendedName>
        <fullName evidence="11">NADH dehydrogenase [ubiquinone] 1 alpha subcomplex subunit 13</fullName>
    </recommendedName>
</protein>
<dbReference type="RefSeq" id="XP_022512241.1">
    <property type="nucleotide sequence ID" value="XM_022655541.1"/>
</dbReference>
<dbReference type="GeneID" id="34600738"/>
<evidence type="ECO:0000256" key="12">
    <source>
        <dbReference type="SAM" id="MobiDB-lite"/>
    </source>
</evidence>
<keyword evidence="7 11" id="KW-0249">Electron transport</keyword>
<dbReference type="InterPro" id="IPR009346">
    <property type="entry name" value="GRIM-19"/>
</dbReference>
<dbReference type="OrthoDB" id="3308at2759"/>
<reference evidence="13 14" key="1">
    <citation type="submission" date="2016-03" db="EMBL/GenBank/DDBJ databases">
        <title>Draft genome sequence of the Fonsecaea monophora CBS 269.37.</title>
        <authorList>
            <person name="Bombassaro A."/>
            <person name="Vinicius W.A."/>
            <person name="De Hoog S."/>
            <person name="Sun J."/>
            <person name="Souza E.M."/>
            <person name="Raittz R.T."/>
            <person name="Costa F."/>
            <person name="Leao A.C."/>
            <person name="Tadra-Sfeir M.Z."/>
            <person name="Baura V."/>
            <person name="Balsanelli E."/>
            <person name="Pedrosa F.O."/>
            <person name="Moreno L.F."/>
            <person name="Steffens M.B."/>
            <person name="Xi L."/>
            <person name="Bocca A.L."/>
            <person name="Felipe M.S."/>
            <person name="Teixeira M."/>
            <person name="Telles Filho F.Q."/>
            <person name="Azevedo C.M."/>
            <person name="Gomes R."/>
            <person name="Vicente V.A."/>
        </authorList>
    </citation>
    <scope>NUCLEOTIDE SEQUENCE [LARGE SCALE GENOMIC DNA]</scope>
    <source>
        <strain evidence="13 14">CBS 269.37</strain>
    </source>
</reference>
<sequence>MPQDLPPTGGYEAVQYRQQQHKKKKKQRTNIFCPLVFPPQRNIPTRGLKPVWYLVGVGAVMAYGWRQVFVGQREKHEMAREKMWSRIHLTPLLQAEEDRDQVRRYYADLAREKELLGSQSGAYNSDRYAFVHFPVLCFLMRCGLLRVGAGLDRVIPQKMEIQRHQRKSSVARREKRRREKREREEDHEEKHKRSQNNSRRGYANIPCFQPQIRETDIYSHTQQNGGMRRQILILTASRALLSDQAMDNRHPRAASSEQRKSTSHIPKDSRVNEARKRKREPYEGMESGHACVG</sequence>
<comment type="similarity">
    <text evidence="2 11">Belongs to the complex I NDUFA13 subunit family.</text>
</comment>
<evidence type="ECO:0000256" key="9">
    <source>
        <dbReference type="ARBA" id="ARBA00023128"/>
    </source>
</evidence>
<feature type="region of interest" description="Disordered" evidence="12">
    <location>
        <begin position="243"/>
        <end position="293"/>
    </location>
</feature>
<dbReference type="PANTHER" id="PTHR12966">
    <property type="entry name" value="NADH DEHYDROGENASE UBIQUINONE 1 ALPHA SUBCOMPLEX SUBUNIT 13"/>
    <property type="match status" value="1"/>
</dbReference>
<dbReference type="Proteomes" id="UP000077002">
    <property type="component" value="Unassembled WGS sequence"/>
</dbReference>
<organism evidence="13 14">
    <name type="scientific">Fonsecaea monophora</name>
    <dbReference type="NCBI Taxonomy" id="254056"/>
    <lineage>
        <taxon>Eukaryota</taxon>
        <taxon>Fungi</taxon>
        <taxon>Dikarya</taxon>
        <taxon>Ascomycota</taxon>
        <taxon>Pezizomycotina</taxon>
        <taxon>Eurotiomycetes</taxon>
        <taxon>Chaetothyriomycetidae</taxon>
        <taxon>Chaetothyriales</taxon>
        <taxon>Herpotrichiellaceae</taxon>
        <taxon>Fonsecaea</taxon>
    </lineage>
</organism>
<evidence type="ECO:0000313" key="14">
    <source>
        <dbReference type="Proteomes" id="UP000077002"/>
    </source>
</evidence>
<dbReference type="AlphaFoldDB" id="A0A177FAN2"/>
<name>A0A177FAN2_9EURO</name>
<keyword evidence="6 11" id="KW-0999">Mitochondrion inner membrane</keyword>
<evidence type="ECO:0000256" key="5">
    <source>
        <dbReference type="ARBA" id="ARBA00022692"/>
    </source>
</evidence>
<comment type="subcellular location">
    <subcellularLocation>
        <location evidence="1 11">Mitochondrion inner membrane</location>
        <topology evidence="1 11">Single-pass membrane protein</topology>
        <orientation evidence="1 11">Matrix side</orientation>
    </subcellularLocation>
</comment>
<dbReference type="EMBL" id="LVKK01000035">
    <property type="protein sequence ID" value="OAG40289.1"/>
    <property type="molecule type" value="Genomic_DNA"/>
</dbReference>
<evidence type="ECO:0000256" key="6">
    <source>
        <dbReference type="ARBA" id="ARBA00022792"/>
    </source>
</evidence>
<keyword evidence="14" id="KW-1185">Reference proteome</keyword>
<keyword evidence="10" id="KW-0472">Membrane</keyword>
<dbReference type="GO" id="GO:0045271">
    <property type="term" value="C:respiratory chain complex I"/>
    <property type="evidence" value="ECO:0007669"/>
    <property type="project" value="UniProtKB-UniRule"/>
</dbReference>
<evidence type="ECO:0000256" key="7">
    <source>
        <dbReference type="ARBA" id="ARBA00022982"/>
    </source>
</evidence>
<evidence type="ECO:0000256" key="10">
    <source>
        <dbReference type="ARBA" id="ARBA00023136"/>
    </source>
</evidence>
<comment type="caution">
    <text evidence="13">The sequence shown here is derived from an EMBL/GenBank/DDBJ whole genome shotgun (WGS) entry which is preliminary data.</text>
</comment>
<keyword evidence="8" id="KW-1133">Transmembrane helix</keyword>
<proteinExistence type="inferred from homology"/>
<evidence type="ECO:0000256" key="4">
    <source>
        <dbReference type="ARBA" id="ARBA00022660"/>
    </source>
</evidence>
<feature type="compositionally biased region" description="Basic and acidic residues" evidence="12">
    <location>
        <begin position="181"/>
        <end position="191"/>
    </location>
</feature>
<feature type="compositionally biased region" description="Basic and acidic residues" evidence="12">
    <location>
        <begin position="257"/>
        <end position="274"/>
    </location>
</feature>
<evidence type="ECO:0000256" key="2">
    <source>
        <dbReference type="ARBA" id="ARBA00007312"/>
    </source>
</evidence>
<feature type="compositionally biased region" description="Basic residues" evidence="12">
    <location>
        <begin position="164"/>
        <end position="180"/>
    </location>
</feature>
<keyword evidence="9 11" id="KW-0496">Mitochondrion</keyword>
<feature type="region of interest" description="Disordered" evidence="12">
    <location>
        <begin position="161"/>
        <end position="204"/>
    </location>
</feature>
<dbReference type="GO" id="GO:0005743">
    <property type="term" value="C:mitochondrial inner membrane"/>
    <property type="evidence" value="ECO:0007669"/>
    <property type="project" value="UniProtKB-SubCell"/>
</dbReference>
<comment type="function">
    <text evidence="11">Complex I functions in the transfer of electrons from NADH to the respiratory chain. Accessory subunit of the mitochondrial membrane respiratory chain NADH dehydrogenase (Complex I), that is believed not to be involved in catalysis.</text>
</comment>
<evidence type="ECO:0000256" key="8">
    <source>
        <dbReference type="ARBA" id="ARBA00022989"/>
    </source>
</evidence>
<evidence type="ECO:0000256" key="1">
    <source>
        <dbReference type="ARBA" id="ARBA00004298"/>
    </source>
</evidence>
<evidence type="ECO:0000256" key="3">
    <source>
        <dbReference type="ARBA" id="ARBA00022448"/>
    </source>
</evidence>
<keyword evidence="3 11" id="KW-0813">Transport</keyword>
<dbReference type="PANTHER" id="PTHR12966:SF0">
    <property type="entry name" value="NADH DEHYDROGENASE [UBIQUINONE] 1 ALPHA SUBCOMPLEX SUBUNIT 13"/>
    <property type="match status" value="1"/>
</dbReference>
<keyword evidence="5" id="KW-0812">Transmembrane</keyword>
<accession>A0A177FAN2</accession>
<gene>
    <name evidence="13" type="ORF">AYO21_05572</name>
</gene>
<evidence type="ECO:0000256" key="11">
    <source>
        <dbReference type="RuleBase" id="RU368034"/>
    </source>
</evidence>